<organism evidence="2">
    <name type="scientific">Physcomitrium patens</name>
    <name type="common">Spreading-leaved earth moss</name>
    <name type="synonym">Physcomitrella patens</name>
    <dbReference type="NCBI Taxonomy" id="3218"/>
    <lineage>
        <taxon>Eukaryota</taxon>
        <taxon>Viridiplantae</taxon>
        <taxon>Streptophyta</taxon>
        <taxon>Embryophyta</taxon>
        <taxon>Bryophyta</taxon>
        <taxon>Bryophytina</taxon>
        <taxon>Bryopsida</taxon>
        <taxon>Funariidae</taxon>
        <taxon>Funariales</taxon>
        <taxon>Funariaceae</taxon>
        <taxon>Physcomitrium</taxon>
    </lineage>
</organism>
<dbReference type="Pfam" id="PF04720">
    <property type="entry name" value="PDDEXK_6"/>
    <property type="match status" value="1"/>
</dbReference>
<proteinExistence type="predicted"/>
<dbReference type="PANTHER" id="PTHR31579">
    <property type="entry name" value="OS03G0796600 PROTEIN"/>
    <property type="match status" value="1"/>
</dbReference>
<dbReference type="InterPro" id="IPR006502">
    <property type="entry name" value="PDDEXK-like"/>
</dbReference>
<reference evidence="2 4" key="1">
    <citation type="journal article" date="2008" name="Science">
        <title>The Physcomitrella genome reveals evolutionary insights into the conquest of land by plants.</title>
        <authorList>
            <person name="Rensing S."/>
            <person name="Lang D."/>
            <person name="Zimmer A."/>
            <person name="Terry A."/>
            <person name="Salamov A."/>
            <person name="Shapiro H."/>
            <person name="Nishiyama T."/>
            <person name="Perroud P.-F."/>
            <person name="Lindquist E."/>
            <person name="Kamisugi Y."/>
            <person name="Tanahashi T."/>
            <person name="Sakakibara K."/>
            <person name="Fujita T."/>
            <person name="Oishi K."/>
            <person name="Shin-I T."/>
            <person name="Kuroki Y."/>
            <person name="Toyoda A."/>
            <person name="Suzuki Y."/>
            <person name="Hashimoto A."/>
            <person name="Yamaguchi K."/>
            <person name="Sugano A."/>
            <person name="Kohara Y."/>
            <person name="Fujiyama A."/>
            <person name="Anterola A."/>
            <person name="Aoki S."/>
            <person name="Ashton N."/>
            <person name="Barbazuk W.B."/>
            <person name="Barker E."/>
            <person name="Bennetzen J."/>
            <person name="Bezanilla M."/>
            <person name="Blankenship R."/>
            <person name="Cho S.H."/>
            <person name="Dutcher S."/>
            <person name="Estelle M."/>
            <person name="Fawcett J.A."/>
            <person name="Gundlach H."/>
            <person name="Hanada K."/>
            <person name="Heyl A."/>
            <person name="Hicks K.A."/>
            <person name="Hugh J."/>
            <person name="Lohr M."/>
            <person name="Mayer K."/>
            <person name="Melkozernov A."/>
            <person name="Murata T."/>
            <person name="Nelson D."/>
            <person name="Pils B."/>
            <person name="Prigge M."/>
            <person name="Reiss B."/>
            <person name="Renner T."/>
            <person name="Rombauts S."/>
            <person name="Rushton P."/>
            <person name="Sanderfoot A."/>
            <person name="Schween G."/>
            <person name="Shiu S.-H."/>
            <person name="Stueber K."/>
            <person name="Theodoulou F.L."/>
            <person name="Tu H."/>
            <person name="Van de Peer Y."/>
            <person name="Verrier P.J."/>
            <person name="Waters E."/>
            <person name="Wood A."/>
            <person name="Yang L."/>
            <person name="Cove D."/>
            <person name="Cuming A."/>
            <person name="Hasebe M."/>
            <person name="Lucas S."/>
            <person name="Mishler D.B."/>
            <person name="Reski R."/>
            <person name="Grigoriev I."/>
            <person name="Quatrano R.S."/>
            <person name="Boore J.L."/>
        </authorList>
    </citation>
    <scope>NUCLEOTIDE SEQUENCE [LARGE SCALE GENOMIC DNA]</scope>
    <source>
        <strain evidence="3 4">cv. Gransden 2004</strain>
    </source>
</reference>
<dbReference type="NCBIfam" id="TIGR01615">
    <property type="entry name" value="A_thal_3542"/>
    <property type="match status" value="1"/>
</dbReference>
<feature type="region of interest" description="Disordered" evidence="1">
    <location>
        <begin position="308"/>
        <end position="328"/>
    </location>
</feature>
<reference evidence="3" key="3">
    <citation type="submission" date="2020-12" db="UniProtKB">
        <authorList>
            <consortium name="EnsemblPlants"/>
        </authorList>
    </citation>
    <scope>IDENTIFICATION</scope>
</reference>
<dbReference type="KEGG" id="ppp:112276944"/>
<dbReference type="AlphaFoldDB" id="A0A2K1IHC1"/>
<dbReference type="RefSeq" id="XP_024364541.1">
    <property type="nucleotide sequence ID" value="XM_024508773.2"/>
</dbReference>
<dbReference type="OrthoDB" id="691424at2759"/>
<dbReference type="Gramene" id="Pp3c24_19080V3.1">
    <property type="protein sequence ID" value="Pp3c24_19080V3.1"/>
    <property type="gene ID" value="Pp3c24_19080"/>
</dbReference>
<evidence type="ECO:0000313" key="4">
    <source>
        <dbReference type="Proteomes" id="UP000006727"/>
    </source>
</evidence>
<dbReference type="FunCoup" id="A0A2K1IHC1">
    <property type="interactions" value="60"/>
</dbReference>
<evidence type="ECO:0000313" key="2">
    <source>
        <dbReference type="EMBL" id="PNR28672.1"/>
    </source>
</evidence>
<gene>
    <name evidence="3" type="primary">LOC112276944</name>
    <name evidence="2" type="ORF">PHYPA_029265</name>
</gene>
<dbReference type="PaxDb" id="3218-PP1S101_192V6.1"/>
<reference evidence="2 4" key="2">
    <citation type="journal article" date="2018" name="Plant J.">
        <title>The Physcomitrella patens chromosome-scale assembly reveals moss genome structure and evolution.</title>
        <authorList>
            <person name="Lang D."/>
            <person name="Ullrich K.K."/>
            <person name="Murat F."/>
            <person name="Fuchs J."/>
            <person name="Jenkins J."/>
            <person name="Haas F.B."/>
            <person name="Piednoel M."/>
            <person name="Gundlach H."/>
            <person name="Van Bel M."/>
            <person name="Meyberg R."/>
            <person name="Vives C."/>
            <person name="Morata J."/>
            <person name="Symeonidi A."/>
            <person name="Hiss M."/>
            <person name="Muchero W."/>
            <person name="Kamisugi Y."/>
            <person name="Saleh O."/>
            <person name="Blanc G."/>
            <person name="Decker E.L."/>
            <person name="van Gessel N."/>
            <person name="Grimwood J."/>
            <person name="Hayes R.D."/>
            <person name="Graham S.W."/>
            <person name="Gunter L.E."/>
            <person name="McDaniel S.F."/>
            <person name="Hoernstein S.N.W."/>
            <person name="Larsson A."/>
            <person name="Li F.W."/>
            <person name="Perroud P.F."/>
            <person name="Phillips J."/>
            <person name="Ranjan P."/>
            <person name="Rokshar D.S."/>
            <person name="Rothfels C.J."/>
            <person name="Schneider L."/>
            <person name="Shu S."/>
            <person name="Stevenson D.W."/>
            <person name="Thummler F."/>
            <person name="Tillich M."/>
            <person name="Villarreal Aguilar J.C."/>
            <person name="Widiez T."/>
            <person name="Wong G.K."/>
            <person name="Wymore A."/>
            <person name="Zhang Y."/>
            <person name="Zimmer A.D."/>
            <person name="Quatrano R.S."/>
            <person name="Mayer K.F.X."/>
            <person name="Goodstein D."/>
            <person name="Casacuberta J.M."/>
            <person name="Vandepoele K."/>
            <person name="Reski R."/>
            <person name="Cuming A.C."/>
            <person name="Tuskan G.A."/>
            <person name="Maumus F."/>
            <person name="Salse J."/>
            <person name="Schmutz J."/>
            <person name="Rensing S.A."/>
        </authorList>
    </citation>
    <scope>NUCLEOTIDE SEQUENCE [LARGE SCALE GENOMIC DNA]</scope>
    <source>
        <strain evidence="3 4">cv. Gransden 2004</strain>
    </source>
</reference>
<dbReference type="EnsemblPlants" id="Pp3c24_19080V3.2">
    <property type="protein sequence ID" value="Pp3c24_19080V3.2"/>
    <property type="gene ID" value="Pp3c24_19080"/>
</dbReference>
<evidence type="ECO:0000256" key="1">
    <source>
        <dbReference type="SAM" id="MobiDB-lite"/>
    </source>
</evidence>
<sequence length="375" mass="42179">MPGLRYQLGMSPSTNFMERCNVNAPASRNMGGISRDLEMLQPQNRPHVSAHCSKALRRAQPQWLQQGSDGRRLSFNETKHLSNPSLLSDTSYENDDLQAMVHDFIENDCVQYMDGVDGDVASHGLTISENLQILTKPRNSEERELRADVQRLLMMANEDTDLLCDPNSTNYKTDRTKRFIARQLMSSGYSASVCKSKWVNSGHVPGGEYEYIDIVVKGDQGMERLLVDINFQAQFEIARPTPHYEAALRSLPIVFVGNIAILEQVLGLMSEAAKASLEQNDMHLPPWRTLDYLKAKWLSELERKLDGSGVRSDQRGSSSLQRRDNRVGIHSEARHCRDDFRHAKISLLAETSASGPFDLQRARNPPANLLLRAAA</sequence>
<dbReference type="Gramene" id="Pp3c24_19080V3.2">
    <property type="protein sequence ID" value="Pp3c24_19080V3.2"/>
    <property type="gene ID" value="Pp3c24_19080"/>
</dbReference>
<evidence type="ECO:0000313" key="3">
    <source>
        <dbReference type="EnsemblPlants" id="Pp3c24_19080V3.1"/>
    </source>
</evidence>
<keyword evidence="4" id="KW-1185">Reference proteome</keyword>
<name>A0A2K1IHC1_PHYPA</name>
<dbReference type="GeneID" id="112276944"/>
<accession>A0A2K1IHC1</accession>
<protein>
    <submittedName>
        <fullName evidence="2 3">Uncharacterized protein</fullName>
    </submittedName>
</protein>
<dbReference type="EMBL" id="ABEU02000024">
    <property type="protein sequence ID" value="PNR28672.1"/>
    <property type="molecule type" value="Genomic_DNA"/>
</dbReference>
<dbReference type="EnsemblPlants" id="Pp3c24_19080V3.1">
    <property type="protein sequence ID" value="Pp3c24_19080V3.1"/>
    <property type="gene ID" value="Pp3c24_19080"/>
</dbReference>
<dbReference type="Proteomes" id="UP000006727">
    <property type="component" value="Chromosome 24"/>
</dbReference>
<dbReference type="PANTHER" id="PTHR31579:SF39">
    <property type="entry name" value="OS01G0973600 PROTEIN"/>
    <property type="match status" value="1"/>
</dbReference>